<evidence type="ECO:0000256" key="9">
    <source>
        <dbReference type="ARBA" id="ARBA00022679"/>
    </source>
</evidence>
<reference evidence="20 21" key="1">
    <citation type="journal article" date="2018" name="Genome Announc.">
        <title>Ignatzschineria cameli sp. nov., isolated from necrotic foot tissue of dromedaries (Camelus dromedarius) and associated maggots (Wohlfahrtia species) in Dubai.</title>
        <authorList>
            <person name="Tsang C.C."/>
            <person name="Tang J.Y."/>
            <person name="Fong J.Y."/>
            <person name="Kinne J."/>
            <person name="Lee H.H."/>
            <person name="Joseph M."/>
            <person name="Jose S."/>
            <person name="Schuster R.K."/>
            <person name="Tang Y."/>
            <person name="Sivakumar S."/>
            <person name="Chen J.H."/>
            <person name="Teng J.L."/>
            <person name="Lau S.K."/>
            <person name="Wernery U."/>
            <person name="Woo P.C."/>
        </authorList>
    </citation>
    <scope>NUCLEOTIDE SEQUENCE [LARGE SCALE GENOMIC DNA]</scope>
    <source>
        <strain evidence="20 21">KCTC 22643</strain>
    </source>
</reference>
<dbReference type="Pfam" id="PF00989">
    <property type="entry name" value="PAS"/>
    <property type="match status" value="1"/>
</dbReference>
<evidence type="ECO:0000256" key="17">
    <source>
        <dbReference type="ARBA" id="ARBA00025207"/>
    </source>
</evidence>
<comment type="function">
    <text evidence="17">Member of the two-component regulatory system PhoR/PhoB involved in the phosphate regulon genes expression. PhoR may function as a membrane-associated protein kinase that phosphorylates PhoB in response to environmental signals.</text>
</comment>
<evidence type="ECO:0000256" key="14">
    <source>
        <dbReference type="ARBA" id="ARBA00022989"/>
    </source>
</evidence>
<dbReference type="GO" id="GO:0005524">
    <property type="term" value="F:ATP binding"/>
    <property type="evidence" value="ECO:0007669"/>
    <property type="project" value="UniProtKB-KW"/>
</dbReference>
<organism evidence="20 21">
    <name type="scientific">Ignatzschineria indica</name>
    <dbReference type="NCBI Taxonomy" id="472583"/>
    <lineage>
        <taxon>Bacteria</taxon>
        <taxon>Pseudomonadati</taxon>
        <taxon>Pseudomonadota</taxon>
        <taxon>Gammaproteobacteria</taxon>
        <taxon>Cardiobacteriales</taxon>
        <taxon>Ignatzschineriaceae</taxon>
        <taxon>Ignatzschineria</taxon>
    </lineage>
</organism>
<dbReference type="InterPro" id="IPR021766">
    <property type="entry name" value="PhoR_N"/>
</dbReference>
<dbReference type="InterPro" id="IPR036097">
    <property type="entry name" value="HisK_dim/P_sf"/>
</dbReference>
<dbReference type="NCBIfam" id="NF008235">
    <property type="entry name" value="PRK11006.1"/>
    <property type="match status" value="1"/>
</dbReference>
<evidence type="ECO:0000256" key="10">
    <source>
        <dbReference type="ARBA" id="ARBA00022692"/>
    </source>
</evidence>
<comment type="subcellular location">
    <subcellularLocation>
        <location evidence="2">Cell membrane</location>
    </subcellularLocation>
</comment>
<sequence length="438" mass="51292">MLGHLSPKQFLLELFLLYLPAIVLSFFFGSLFLWLFIATLLLLLWHYRQLYRLSRWIWIDHNFYPPEGKSSWLPIFHGLHRMRIEQRKERNQLLDFIRYFRKGAEAMPDATILCDKEGRLNWCNPQAEAMLKLRWPQDERQSIFNLIRTPEIVEYFKAGNYESPFLLQLDQRELECRFYYPYIENNLLIIARDVTDREVAERTRQTFFANVNHELRVPLTVIKGYVEMLQSNLAESERESFEAKALDRIEEQAERLHSLVIQLMALTRLETGAKWDRAEVVPLSQLTAEMLDDYYQQHPESRDYITAEITPNLTVLGSQDQLKQVVLNLFYNAIEHNPPQTPIHLLLTKVDNGSEQGEILFQLSDRGKGIPPMHLHKLTERFYRVDSSRNREQSGGSGLGLAIVKHALNNHESQLEISSEVGKGSCFSFRLKAHLSKM</sequence>
<keyword evidence="11" id="KW-0547">Nucleotide-binding</keyword>
<keyword evidence="5" id="KW-0813">Transport</keyword>
<dbReference type="Pfam" id="PF00512">
    <property type="entry name" value="HisKA"/>
    <property type="match status" value="1"/>
</dbReference>
<keyword evidence="13" id="KW-0067">ATP-binding</keyword>
<feature type="domain" description="Histidine kinase" evidence="19">
    <location>
        <begin position="210"/>
        <end position="435"/>
    </location>
</feature>
<dbReference type="GO" id="GO:0000155">
    <property type="term" value="F:phosphorelay sensor kinase activity"/>
    <property type="evidence" value="ECO:0007669"/>
    <property type="project" value="InterPro"/>
</dbReference>
<dbReference type="PRINTS" id="PR00344">
    <property type="entry name" value="BCTRLSENSOR"/>
</dbReference>
<dbReference type="GO" id="GO:0004721">
    <property type="term" value="F:phosphoprotein phosphatase activity"/>
    <property type="evidence" value="ECO:0007669"/>
    <property type="project" value="InterPro"/>
</dbReference>
<accession>A0A2U2AML5</accession>
<keyword evidence="9 20" id="KW-0808">Transferase</keyword>
<keyword evidence="8" id="KW-0592">Phosphate transport</keyword>
<dbReference type="AlphaFoldDB" id="A0A2U2AML5"/>
<dbReference type="SUPFAM" id="SSF55785">
    <property type="entry name" value="PYP-like sensor domain (PAS domain)"/>
    <property type="match status" value="1"/>
</dbReference>
<evidence type="ECO:0000256" key="3">
    <source>
        <dbReference type="ARBA" id="ARBA00012438"/>
    </source>
</evidence>
<keyword evidence="14 18" id="KW-1133">Transmembrane helix</keyword>
<dbReference type="SMART" id="SM00388">
    <property type="entry name" value="HisKA"/>
    <property type="match status" value="1"/>
</dbReference>
<evidence type="ECO:0000313" key="20">
    <source>
        <dbReference type="EMBL" id="PWD84415.1"/>
    </source>
</evidence>
<keyword evidence="10 18" id="KW-0812">Transmembrane</keyword>
<dbReference type="CDD" id="cd00082">
    <property type="entry name" value="HisKA"/>
    <property type="match status" value="1"/>
</dbReference>
<keyword evidence="15" id="KW-0902">Two-component regulatory system</keyword>
<dbReference type="Proteomes" id="UP000244948">
    <property type="component" value="Unassembled WGS sequence"/>
</dbReference>
<evidence type="ECO:0000256" key="15">
    <source>
        <dbReference type="ARBA" id="ARBA00023012"/>
    </source>
</evidence>
<evidence type="ECO:0000256" key="6">
    <source>
        <dbReference type="ARBA" id="ARBA00022475"/>
    </source>
</evidence>
<dbReference type="EC" id="2.7.13.3" evidence="3"/>
<protein>
    <recommendedName>
        <fullName evidence="4">Phosphate regulon sensor protein PhoR</fullName>
        <ecNumber evidence="3">2.7.13.3</ecNumber>
    </recommendedName>
</protein>
<dbReference type="GO" id="GO:0016036">
    <property type="term" value="P:cellular response to phosphate starvation"/>
    <property type="evidence" value="ECO:0007669"/>
    <property type="project" value="TreeGrafter"/>
</dbReference>
<dbReference type="Pfam" id="PF11808">
    <property type="entry name" value="PhoR"/>
    <property type="match status" value="1"/>
</dbReference>
<dbReference type="NCBIfam" id="TIGR02966">
    <property type="entry name" value="phoR_proteo"/>
    <property type="match status" value="1"/>
</dbReference>
<proteinExistence type="predicted"/>
<gene>
    <name evidence="20" type="primary">phoR</name>
    <name evidence="20" type="ORF">DC082_02405</name>
</gene>
<comment type="caution">
    <text evidence="20">The sequence shown here is derived from an EMBL/GenBank/DDBJ whole genome shotgun (WGS) entry which is preliminary data.</text>
</comment>
<evidence type="ECO:0000259" key="19">
    <source>
        <dbReference type="PROSITE" id="PS50109"/>
    </source>
</evidence>
<dbReference type="RefSeq" id="WP_109235597.1">
    <property type="nucleotide sequence ID" value="NZ_BMXZ01000001.1"/>
</dbReference>
<dbReference type="InterPro" id="IPR036890">
    <property type="entry name" value="HATPase_C_sf"/>
</dbReference>
<dbReference type="SMART" id="SM00387">
    <property type="entry name" value="HATPase_c"/>
    <property type="match status" value="1"/>
</dbReference>
<name>A0A2U2AML5_9GAMM</name>
<evidence type="ECO:0000256" key="1">
    <source>
        <dbReference type="ARBA" id="ARBA00000085"/>
    </source>
</evidence>
<comment type="catalytic activity">
    <reaction evidence="1">
        <text>ATP + protein L-histidine = ADP + protein N-phospho-L-histidine.</text>
        <dbReference type="EC" id="2.7.13.3"/>
    </reaction>
</comment>
<evidence type="ECO:0000256" key="5">
    <source>
        <dbReference type="ARBA" id="ARBA00022448"/>
    </source>
</evidence>
<evidence type="ECO:0000256" key="8">
    <source>
        <dbReference type="ARBA" id="ARBA00022592"/>
    </source>
</evidence>
<dbReference type="Gene3D" id="1.10.287.130">
    <property type="match status" value="1"/>
</dbReference>
<dbReference type="PANTHER" id="PTHR45453:SF1">
    <property type="entry name" value="PHOSPHATE REGULON SENSOR PROTEIN PHOR"/>
    <property type="match status" value="1"/>
</dbReference>
<dbReference type="PANTHER" id="PTHR45453">
    <property type="entry name" value="PHOSPHATE REGULON SENSOR PROTEIN PHOR"/>
    <property type="match status" value="1"/>
</dbReference>
<feature type="transmembrane region" description="Helical" evidence="18">
    <location>
        <begin position="15"/>
        <end position="45"/>
    </location>
</feature>
<dbReference type="Pfam" id="PF02518">
    <property type="entry name" value="HATPase_c"/>
    <property type="match status" value="1"/>
</dbReference>
<dbReference type="Gene3D" id="3.30.565.10">
    <property type="entry name" value="Histidine kinase-like ATPase, C-terminal domain"/>
    <property type="match status" value="1"/>
</dbReference>
<keyword evidence="21" id="KW-1185">Reference proteome</keyword>
<dbReference type="GO" id="GO:0005886">
    <property type="term" value="C:plasma membrane"/>
    <property type="evidence" value="ECO:0007669"/>
    <property type="project" value="UniProtKB-SubCell"/>
</dbReference>
<dbReference type="InterPro" id="IPR050351">
    <property type="entry name" value="BphY/WalK/GraS-like"/>
</dbReference>
<dbReference type="InterPro" id="IPR005467">
    <property type="entry name" value="His_kinase_dom"/>
</dbReference>
<dbReference type="InterPro" id="IPR013767">
    <property type="entry name" value="PAS_fold"/>
</dbReference>
<dbReference type="InterPro" id="IPR003594">
    <property type="entry name" value="HATPase_dom"/>
</dbReference>
<dbReference type="InterPro" id="IPR014310">
    <property type="entry name" value="Sig_transdc_His_kinase_PhoR"/>
</dbReference>
<evidence type="ECO:0000256" key="4">
    <source>
        <dbReference type="ARBA" id="ARBA00019665"/>
    </source>
</evidence>
<keyword evidence="6" id="KW-1003">Cell membrane</keyword>
<dbReference type="SUPFAM" id="SSF47384">
    <property type="entry name" value="Homodimeric domain of signal transducing histidine kinase"/>
    <property type="match status" value="1"/>
</dbReference>
<evidence type="ECO:0000256" key="16">
    <source>
        <dbReference type="ARBA" id="ARBA00023136"/>
    </source>
</evidence>
<dbReference type="InterPro" id="IPR035965">
    <property type="entry name" value="PAS-like_dom_sf"/>
</dbReference>
<keyword evidence="16 18" id="KW-0472">Membrane</keyword>
<evidence type="ECO:0000256" key="18">
    <source>
        <dbReference type="SAM" id="Phobius"/>
    </source>
</evidence>
<dbReference type="PROSITE" id="PS50109">
    <property type="entry name" value="HIS_KIN"/>
    <property type="match status" value="1"/>
</dbReference>
<dbReference type="GO" id="GO:0006355">
    <property type="term" value="P:regulation of DNA-templated transcription"/>
    <property type="evidence" value="ECO:0007669"/>
    <property type="project" value="InterPro"/>
</dbReference>
<evidence type="ECO:0000256" key="7">
    <source>
        <dbReference type="ARBA" id="ARBA00022553"/>
    </source>
</evidence>
<dbReference type="FunFam" id="1.10.287.130:FF:000001">
    <property type="entry name" value="Two-component sensor histidine kinase"/>
    <property type="match status" value="1"/>
</dbReference>
<evidence type="ECO:0000256" key="13">
    <source>
        <dbReference type="ARBA" id="ARBA00022840"/>
    </source>
</evidence>
<keyword evidence="7" id="KW-0597">Phosphoprotein</keyword>
<evidence type="ECO:0000256" key="2">
    <source>
        <dbReference type="ARBA" id="ARBA00004236"/>
    </source>
</evidence>
<dbReference type="Gene3D" id="3.30.450.20">
    <property type="entry name" value="PAS domain"/>
    <property type="match status" value="1"/>
</dbReference>
<dbReference type="InterPro" id="IPR003661">
    <property type="entry name" value="HisK_dim/P_dom"/>
</dbReference>
<dbReference type="SUPFAM" id="SSF55874">
    <property type="entry name" value="ATPase domain of HSP90 chaperone/DNA topoisomerase II/histidine kinase"/>
    <property type="match status" value="1"/>
</dbReference>
<dbReference type="InterPro" id="IPR000014">
    <property type="entry name" value="PAS"/>
</dbReference>
<dbReference type="SMART" id="SM00091">
    <property type="entry name" value="PAS"/>
    <property type="match status" value="1"/>
</dbReference>
<evidence type="ECO:0000313" key="21">
    <source>
        <dbReference type="Proteomes" id="UP000244948"/>
    </source>
</evidence>
<evidence type="ECO:0000256" key="11">
    <source>
        <dbReference type="ARBA" id="ARBA00022741"/>
    </source>
</evidence>
<dbReference type="GO" id="GO:0006817">
    <property type="term" value="P:phosphate ion transport"/>
    <property type="evidence" value="ECO:0007669"/>
    <property type="project" value="UniProtKB-KW"/>
</dbReference>
<dbReference type="EMBL" id="QEWR01000002">
    <property type="protein sequence ID" value="PWD84415.1"/>
    <property type="molecule type" value="Genomic_DNA"/>
</dbReference>
<keyword evidence="12 20" id="KW-0418">Kinase</keyword>
<evidence type="ECO:0000256" key="12">
    <source>
        <dbReference type="ARBA" id="ARBA00022777"/>
    </source>
</evidence>
<dbReference type="InterPro" id="IPR004358">
    <property type="entry name" value="Sig_transdc_His_kin-like_C"/>
</dbReference>